<keyword evidence="4" id="KW-1185">Reference proteome</keyword>
<comment type="caution">
    <text evidence="3">The sequence shown here is derived from an EMBL/GenBank/DDBJ whole genome shotgun (WGS) entry which is preliminary data.</text>
</comment>
<name>A0ABQ2P453_9NEIS</name>
<dbReference type="EMBL" id="BMLX01000001">
    <property type="protein sequence ID" value="GGP17944.1"/>
    <property type="molecule type" value="Genomic_DNA"/>
</dbReference>
<feature type="domain" description="DUF218" evidence="2">
    <location>
        <begin position="88"/>
        <end position="250"/>
    </location>
</feature>
<keyword evidence="1" id="KW-0472">Membrane</keyword>
<keyword evidence="1" id="KW-1133">Transmembrane helix</keyword>
<dbReference type="PANTHER" id="PTHR30336:SF4">
    <property type="entry name" value="ENVELOPE BIOGENESIS FACTOR ELYC"/>
    <property type="match status" value="1"/>
</dbReference>
<dbReference type="Proteomes" id="UP000637267">
    <property type="component" value="Unassembled WGS sequence"/>
</dbReference>
<proteinExistence type="predicted"/>
<dbReference type="InterPro" id="IPR014729">
    <property type="entry name" value="Rossmann-like_a/b/a_fold"/>
</dbReference>
<dbReference type="Pfam" id="PF02698">
    <property type="entry name" value="DUF218"/>
    <property type="match status" value="1"/>
</dbReference>
<dbReference type="Gene3D" id="3.40.50.620">
    <property type="entry name" value="HUPs"/>
    <property type="match status" value="1"/>
</dbReference>
<gene>
    <name evidence="3" type="ORF">GCM10010970_02360</name>
</gene>
<feature type="transmembrane region" description="Helical" evidence="1">
    <location>
        <begin position="18"/>
        <end position="39"/>
    </location>
</feature>
<organism evidence="3 4">
    <name type="scientific">Silvimonas iriomotensis</name>
    <dbReference type="NCBI Taxonomy" id="449662"/>
    <lineage>
        <taxon>Bacteria</taxon>
        <taxon>Pseudomonadati</taxon>
        <taxon>Pseudomonadota</taxon>
        <taxon>Betaproteobacteria</taxon>
        <taxon>Neisseriales</taxon>
        <taxon>Chitinibacteraceae</taxon>
        <taxon>Silvimonas</taxon>
    </lineage>
</organism>
<dbReference type="InterPro" id="IPR051599">
    <property type="entry name" value="Cell_Envelope_Assoc"/>
</dbReference>
<accession>A0ABQ2P453</accession>
<sequence length="256" mass="27813">MLIAAQTMIAASFLIKNAISALLLPPGIHIALGVLSLVLWRRRSALARALLAFNLATMYALSTPLISHALIATLEPPPITPAALAQTDAIVCLGGGTVFGALQTPDERDVNATSAERVRYTARLARATGKPVALSGGAAFGETVSEAELMARVLRQDYGITPVWTETRALDTADNATFLAQQMLPRYRRIALVSSAWHLARAQLVFRRAGFEVTLAPTSYQNQRPFSALQLLPAPDGLSTSYWALHEYLGMLWYRR</sequence>
<feature type="transmembrane region" description="Helical" evidence="1">
    <location>
        <begin position="51"/>
        <end position="71"/>
    </location>
</feature>
<protein>
    <recommendedName>
        <fullName evidence="2">DUF218 domain-containing protein</fullName>
    </recommendedName>
</protein>
<dbReference type="InterPro" id="IPR003848">
    <property type="entry name" value="DUF218"/>
</dbReference>
<reference evidence="4" key="1">
    <citation type="journal article" date="2019" name="Int. J. Syst. Evol. Microbiol.">
        <title>The Global Catalogue of Microorganisms (GCM) 10K type strain sequencing project: providing services to taxonomists for standard genome sequencing and annotation.</title>
        <authorList>
            <consortium name="The Broad Institute Genomics Platform"/>
            <consortium name="The Broad Institute Genome Sequencing Center for Infectious Disease"/>
            <person name="Wu L."/>
            <person name="Ma J."/>
        </authorList>
    </citation>
    <scope>NUCLEOTIDE SEQUENCE [LARGE SCALE GENOMIC DNA]</scope>
    <source>
        <strain evidence="4">CGMCC 1.8859</strain>
    </source>
</reference>
<evidence type="ECO:0000313" key="3">
    <source>
        <dbReference type="EMBL" id="GGP17944.1"/>
    </source>
</evidence>
<evidence type="ECO:0000313" key="4">
    <source>
        <dbReference type="Proteomes" id="UP000637267"/>
    </source>
</evidence>
<dbReference type="CDD" id="cd06259">
    <property type="entry name" value="YdcF-like"/>
    <property type="match status" value="1"/>
</dbReference>
<evidence type="ECO:0000259" key="2">
    <source>
        <dbReference type="Pfam" id="PF02698"/>
    </source>
</evidence>
<keyword evidence="1" id="KW-0812">Transmembrane</keyword>
<evidence type="ECO:0000256" key="1">
    <source>
        <dbReference type="SAM" id="Phobius"/>
    </source>
</evidence>
<dbReference type="PANTHER" id="PTHR30336">
    <property type="entry name" value="INNER MEMBRANE PROTEIN, PROBABLE PERMEASE"/>
    <property type="match status" value="1"/>
</dbReference>